<keyword evidence="3" id="KW-1185">Reference proteome</keyword>
<evidence type="ECO:0000313" key="2">
    <source>
        <dbReference type="EMBL" id="TCC52855.1"/>
    </source>
</evidence>
<dbReference type="RefSeq" id="WP_131511587.1">
    <property type="nucleotide sequence ID" value="NZ_SJKD01000001.1"/>
</dbReference>
<dbReference type="AlphaFoldDB" id="A0A4R0KBX6"/>
<keyword evidence="1" id="KW-0732">Signal</keyword>
<protein>
    <submittedName>
        <fullName evidence="2">Uncharacterized protein</fullName>
    </submittedName>
</protein>
<dbReference type="EMBL" id="SJKD01000001">
    <property type="protein sequence ID" value="TCC52855.1"/>
    <property type="molecule type" value="Genomic_DNA"/>
</dbReference>
<dbReference type="OrthoDB" id="3472891at2"/>
<sequence length="325" mass="33347">MHKHTGRAAVLGVAAIVATVGLTGGASASPAPAPHTAAAVVPGPNTVGTAQLKNQAVTAAKIGPSAVWGSMIHTNTIPLDRMGWDFRQAIAAADVSKADAIKSSSQIKAGTVDESDLNAALQAKINGPVGTTYLKNWGEIFRNTIGNARAELGQSSSGEGLNFNVPTGNDAVMWGNEADFTGKPVALSAVKYEVFQTGENSAIAGNMPSIKFEMNPDVAGATYTTLVYSPDNSASNAWTKIDAKADTGNHWGFTGTYFNTGTDRCGINGSRCTLAEALAVLGDDAKFISAGVGKGRDNAWHGAIRSLTVGSTTYNFTAGGVLAAN</sequence>
<reference evidence="2 3" key="1">
    <citation type="submission" date="2019-02" db="EMBL/GenBank/DDBJ databases">
        <title>Kribbella capetownensis sp. nov. and Kribbella speibonae sp. nov., isolated from soil.</title>
        <authorList>
            <person name="Curtis S.M."/>
            <person name="Norton I."/>
            <person name="Everest G.J."/>
            <person name="Meyers P.R."/>
        </authorList>
    </citation>
    <scope>NUCLEOTIDE SEQUENCE [LARGE SCALE GENOMIC DNA]</scope>
    <source>
        <strain evidence="2 3">YM53</strain>
    </source>
</reference>
<name>A0A4R0KBX6_9ACTN</name>
<evidence type="ECO:0000256" key="1">
    <source>
        <dbReference type="SAM" id="SignalP"/>
    </source>
</evidence>
<dbReference type="Proteomes" id="UP000293342">
    <property type="component" value="Unassembled WGS sequence"/>
</dbReference>
<organism evidence="2 3">
    <name type="scientific">Kribbella capetownensis</name>
    <dbReference type="NCBI Taxonomy" id="1572659"/>
    <lineage>
        <taxon>Bacteria</taxon>
        <taxon>Bacillati</taxon>
        <taxon>Actinomycetota</taxon>
        <taxon>Actinomycetes</taxon>
        <taxon>Propionibacteriales</taxon>
        <taxon>Kribbellaceae</taxon>
        <taxon>Kribbella</taxon>
    </lineage>
</organism>
<feature type="signal peptide" evidence="1">
    <location>
        <begin position="1"/>
        <end position="28"/>
    </location>
</feature>
<accession>A0A4R0KBX6</accession>
<proteinExistence type="predicted"/>
<comment type="caution">
    <text evidence="2">The sequence shown here is derived from an EMBL/GenBank/DDBJ whole genome shotgun (WGS) entry which is preliminary data.</text>
</comment>
<gene>
    <name evidence="2" type="ORF">E0H75_03660</name>
</gene>
<feature type="chain" id="PRO_5020819157" evidence="1">
    <location>
        <begin position="29"/>
        <end position="325"/>
    </location>
</feature>
<evidence type="ECO:0000313" key="3">
    <source>
        <dbReference type="Proteomes" id="UP000293342"/>
    </source>
</evidence>